<organism evidence="3 4">
    <name type="scientific">Psophocarpus tetragonolobus</name>
    <name type="common">Winged bean</name>
    <name type="synonym">Dolichos tetragonolobus</name>
    <dbReference type="NCBI Taxonomy" id="3891"/>
    <lineage>
        <taxon>Eukaryota</taxon>
        <taxon>Viridiplantae</taxon>
        <taxon>Streptophyta</taxon>
        <taxon>Embryophyta</taxon>
        <taxon>Tracheophyta</taxon>
        <taxon>Spermatophyta</taxon>
        <taxon>Magnoliopsida</taxon>
        <taxon>eudicotyledons</taxon>
        <taxon>Gunneridae</taxon>
        <taxon>Pentapetalae</taxon>
        <taxon>rosids</taxon>
        <taxon>fabids</taxon>
        <taxon>Fabales</taxon>
        <taxon>Fabaceae</taxon>
        <taxon>Papilionoideae</taxon>
        <taxon>50 kb inversion clade</taxon>
        <taxon>NPAAA clade</taxon>
        <taxon>indigoferoid/millettioid clade</taxon>
        <taxon>Phaseoleae</taxon>
        <taxon>Psophocarpus</taxon>
    </lineage>
</organism>
<feature type="transmembrane region" description="Helical" evidence="2">
    <location>
        <begin position="71"/>
        <end position="91"/>
    </location>
</feature>
<dbReference type="Proteomes" id="UP001386955">
    <property type="component" value="Unassembled WGS sequence"/>
</dbReference>
<dbReference type="InterPro" id="IPR040377">
    <property type="entry name" value="Ssl2009-like"/>
</dbReference>
<reference evidence="3 4" key="1">
    <citation type="submission" date="2024-01" db="EMBL/GenBank/DDBJ databases">
        <title>The genomes of 5 underutilized Papilionoideae crops provide insights into root nodulation and disease resistanc.</title>
        <authorList>
            <person name="Jiang F."/>
        </authorList>
    </citation>
    <scope>NUCLEOTIDE SEQUENCE [LARGE SCALE GENOMIC DNA]</scope>
    <source>
        <strain evidence="3">DUOXIRENSHENG_FW03</strain>
        <tissue evidence="3">Leaves</tissue>
    </source>
</reference>
<dbReference type="PANTHER" id="PTHR34048:SF6">
    <property type="entry name" value="PROTEIN, PUTATIVE-RELATED"/>
    <property type="match status" value="1"/>
</dbReference>
<accession>A0AAN9T5Z1</accession>
<dbReference type="PANTHER" id="PTHR34048">
    <property type="entry name" value="LOW-DENSITY RECEPTOR-LIKE PROTEIN"/>
    <property type="match status" value="1"/>
</dbReference>
<dbReference type="AlphaFoldDB" id="A0AAN9T5Z1"/>
<dbReference type="GO" id="GO:0009706">
    <property type="term" value="C:chloroplast inner membrane"/>
    <property type="evidence" value="ECO:0007669"/>
    <property type="project" value="TreeGrafter"/>
</dbReference>
<keyword evidence="2" id="KW-1133">Transmembrane helix</keyword>
<keyword evidence="2" id="KW-0812">Transmembrane</keyword>
<dbReference type="GO" id="GO:0009535">
    <property type="term" value="C:chloroplast thylakoid membrane"/>
    <property type="evidence" value="ECO:0007669"/>
    <property type="project" value="TreeGrafter"/>
</dbReference>
<keyword evidence="2" id="KW-0472">Membrane</keyword>
<comment type="caution">
    <text evidence="3">The sequence shown here is derived from an EMBL/GenBank/DDBJ whole genome shotgun (WGS) entry which is preliminary data.</text>
</comment>
<dbReference type="EMBL" id="JAYMYS010000002">
    <property type="protein sequence ID" value="KAK7406947.1"/>
    <property type="molecule type" value="Genomic_DNA"/>
</dbReference>
<gene>
    <name evidence="3" type="ORF">VNO78_08583</name>
</gene>
<evidence type="ECO:0000256" key="2">
    <source>
        <dbReference type="SAM" id="Phobius"/>
    </source>
</evidence>
<evidence type="ECO:0000256" key="1">
    <source>
        <dbReference type="SAM" id="MobiDB-lite"/>
    </source>
</evidence>
<protein>
    <submittedName>
        <fullName evidence="3">Uncharacterized protein</fullName>
    </submittedName>
</protein>
<keyword evidence="4" id="KW-1185">Reference proteome</keyword>
<evidence type="ECO:0000313" key="3">
    <source>
        <dbReference type="EMBL" id="KAK7406947.1"/>
    </source>
</evidence>
<sequence length="221" mass="23946">MATLSSFIATPRNSQTYFLSGSSLKPMDRCFLKISTNECVPGSSLRGRATCNQTLVIRASGDGGRSSSGSIFVGGFVLGGLIVGALGCLYAPQISRALAGADSKDLMRKLPKFVYDEDRALQKTRKALTEKIAELNSAIDGVSAKSRPDENQNEAEVNSEEIGASHQSAMRTGEGREAGWRMGRSFVFVLRRATQCRGRNEFPKKVNEIEGWGEAVIDPEF</sequence>
<evidence type="ECO:0000313" key="4">
    <source>
        <dbReference type="Proteomes" id="UP001386955"/>
    </source>
</evidence>
<name>A0AAN9T5Z1_PSOTE</name>
<feature type="region of interest" description="Disordered" evidence="1">
    <location>
        <begin position="141"/>
        <end position="176"/>
    </location>
</feature>
<proteinExistence type="predicted"/>